<evidence type="ECO:0000313" key="5">
    <source>
        <dbReference type="EMBL" id="KKS43318.1"/>
    </source>
</evidence>
<dbReference type="PANTHER" id="PTHR33602">
    <property type="entry name" value="REGULATORY PROTEIN RECX FAMILY PROTEIN"/>
    <property type="match status" value="1"/>
</dbReference>
<dbReference type="Gene3D" id="1.10.10.10">
    <property type="entry name" value="Winged helix-like DNA-binding domain superfamily/Winged helix DNA-binding domain"/>
    <property type="match status" value="2"/>
</dbReference>
<protein>
    <recommendedName>
        <fullName evidence="3">Regulatory protein RecX</fullName>
    </recommendedName>
</protein>
<organism evidence="5 6">
    <name type="scientific">Candidatus Collierbacteria bacterium GW2011_GWA2_42_17</name>
    <dbReference type="NCBI Taxonomy" id="1618378"/>
    <lineage>
        <taxon>Bacteria</taxon>
        <taxon>Candidatus Collieribacteriota</taxon>
    </lineage>
</organism>
<comment type="caution">
    <text evidence="5">The sequence shown here is derived from an EMBL/GenBank/DDBJ whole genome shotgun (WGS) entry which is preliminary data.</text>
</comment>
<evidence type="ECO:0000256" key="1">
    <source>
        <dbReference type="ARBA" id="ARBA00004496"/>
    </source>
</evidence>
<evidence type="ECO:0000256" key="2">
    <source>
        <dbReference type="ARBA" id="ARBA00009695"/>
    </source>
</evidence>
<gene>
    <name evidence="5" type="ORF">UV06_C0001G0052</name>
</gene>
<dbReference type="InterPro" id="IPR003783">
    <property type="entry name" value="Regulatory_RecX"/>
</dbReference>
<comment type="subcellular location">
    <subcellularLocation>
        <location evidence="1">Cytoplasm</location>
    </subcellularLocation>
</comment>
<accession>A0A0G1C0Z0</accession>
<evidence type="ECO:0000256" key="4">
    <source>
        <dbReference type="ARBA" id="ARBA00022490"/>
    </source>
</evidence>
<reference evidence="5 6" key="1">
    <citation type="journal article" date="2015" name="Nature">
        <title>rRNA introns, odd ribosomes, and small enigmatic genomes across a large radiation of phyla.</title>
        <authorList>
            <person name="Brown C.T."/>
            <person name="Hug L.A."/>
            <person name="Thomas B.C."/>
            <person name="Sharon I."/>
            <person name="Castelle C.J."/>
            <person name="Singh A."/>
            <person name="Wilkins M.J."/>
            <person name="Williams K.H."/>
            <person name="Banfield J.F."/>
        </authorList>
    </citation>
    <scope>NUCLEOTIDE SEQUENCE [LARGE SCALE GENOMIC DNA]</scope>
</reference>
<keyword evidence="4" id="KW-0963">Cytoplasm</keyword>
<dbReference type="Proteomes" id="UP000033854">
    <property type="component" value="Unassembled WGS sequence"/>
</dbReference>
<dbReference type="PANTHER" id="PTHR33602:SF1">
    <property type="entry name" value="REGULATORY PROTEIN RECX FAMILY PROTEIN"/>
    <property type="match status" value="1"/>
</dbReference>
<evidence type="ECO:0000256" key="3">
    <source>
        <dbReference type="ARBA" id="ARBA00018111"/>
    </source>
</evidence>
<dbReference type="EMBL" id="LCDA01000001">
    <property type="protein sequence ID" value="KKS43318.1"/>
    <property type="molecule type" value="Genomic_DNA"/>
</dbReference>
<dbReference type="GO" id="GO:0006282">
    <property type="term" value="P:regulation of DNA repair"/>
    <property type="evidence" value="ECO:0007669"/>
    <property type="project" value="InterPro"/>
</dbReference>
<dbReference type="InterPro" id="IPR036388">
    <property type="entry name" value="WH-like_DNA-bd_sf"/>
</dbReference>
<dbReference type="GO" id="GO:0005737">
    <property type="term" value="C:cytoplasm"/>
    <property type="evidence" value="ECO:0007669"/>
    <property type="project" value="UniProtKB-SubCell"/>
</dbReference>
<sequence length="158" mass="18295">MPEQLSPSEIRASLIKYAAFCLSRRPYFEETIRQKLVLRSKKLKFENASKVITDILKDLKKSGYLDDPYLAQAFARRQLDKCYGPRIISLKLGRMKLNREVIELALEEASIAKQVAAIKKYTLKYPKLDKYKITSKLYARGFSSSAINKLFDSEYIED</sequence>
<proteinExistence type="inferred from homology"/>
<dbReference type="AlphaFoldDB" id="A0A0G1C0Z0"/>
<comment type="similarity">
    <text evidence="2">Belongs to the RecX family.</text>
</comment>
<evidence type="ECO:0000313" key="6">
    <source>
        <dbReference type="Proteomes" id="UP000033854"/>
    </source>
</evidence>
<name>A0A0G1C0Z0_9BACT</name>